<keyword evidence="8" id="KW-0067">ATP-binding</keyword>
<dbReference type="PANTHER" id="PTHR21299">
    <property type="entry name" value="CYTIDYLATE KINASE/PANTOATE-BETA-ALANINE LIGASE"/>
    <property type="match status" value="1"/>
</dbReference>
<dbReference type="HAMAP" id="MF_00158">
    <property type="entry name" value="PanC"/>
    <property type="match status" value="1"/>
</dbReference>
<dbReference type="OrthoDB" id="2020436at2759"/>
<comment type="catalytic activity">
    <reaction evidence="11">
        <text>(R)-pantoate + beta-alanine + ATP = (R)-pantothenate + AMP + diphosphate + H(+)</text>
        <dbReference type="Rhea" id="RHEA:10912"/>
        <dbReference type="ChEBI" id="CHEBI:15378"/>
        <dbReference type="ChEBI" id="CHEBI:15980"/>
        <dbReference type="ChEBI" id="CHEBI:29032"/>
        <dbReference type="ChEBI" id="CHEBI:30616"/>
        <dbReference type="ChEBI" id="CHEBI:33019"/>
        <dbReference type="ChEBI" id="CHEBI:57966"/>
        <dbReference type="ChEBI" id="CHEBI:456215"/>
        <dbReference type="EC" id="6.3.2.1"/>
    </reaction>
</comment>
<dbReference type="EC" id="6.3.2.1" evidence="3"/>
<evidence type="ECO:0000256" key="8">
    <source>
        <dbReference type="ARBA" id="ARBA00022840"/>
    </source>
</evidence>
<sequence>MISNASSALKRHAVPKPANGARGLVRHIPIRTIQAAPGSRNIISGPEKPKSFQVYEAIPPLREIRRDALLKGESVGFVPTMGALHDGHFALIRQAAAENKHVYVSIFVNPTQFGVNEDLASYPRDLPQDLGKLAALCTEFNEDAGMGKLSTVFTPKTTSMYPNLPPTSEVDGNGSFVTITPLSSVLEGASRPIFFRGVATVVMKLLNIVRPERVYFGQKDIQQTYVVRRMVEDFHLDTQVRVGNTVREPDGLALSSRNVYLGSRRRGVATVLLKALTSVQDAYLNGKRRREDLLAAALQVSNAAQETERNLASHQRACFEVDYFSLADPKTMDELFEVDSEKGAILSGAIKMLPVEDPQEGEHAGLGGDTTTVRLIDNIRLDLVSPKLQPTTGGYHELR</sequence>
<dbReference type="Gene3D" id="3.30.1300.10">
    <property type="entry name" value="Pantoate-beta-alanine ligase, C-terminal domain"/>
    <property type="match status" value="1"/>
</dbReference>
<keyword evidence="5" id="KW-0436">Ligase</keyword>
<dbReference type="FunFam" id="3.40.50.620:FF:000013">
    <property type="entry name" value="Pantothenate synthetase"/>
    <property type="match status" value="1"/>
</dbReference>
<organism evidence="12 13">
    <name type="scientific">Heterodermia speciosa</name>
    <dbReference type="NCBI Taxonomy" id="116794"/>
    <lineage>
        <taxon>Eukaryota</taxon>
        <taxon>Fungi</taxon>
        <taxon>Dikarya</taxon>
        <taxon>Ascomycota</taxon>
        <taxon>Pezizomycotina</taxon>
        <taxon>Lecanoromycetes</taxon>
        <taxon>OSLEUM clade</taxon>
        <taxon>Lecanoromycetidae</taxon>
        <taxon>Caliciales</taxon>
        <taxon>Physciaceae</taxon>
        <taxon>Heterodermia</taxon>
    </lineage>
</organism>
<dbReference type="InterPro" id="IPR003721">
    <property type="entry name" value="Pantoate_ligase"/>
</dbReference>
<evidence type="ECO:0000256" key="4">
    <source>
        <dbReference type="ARBA" id="ARBA00015647"/>
    </source>
</evidence>
<dbReference type="InterPro" id="IPR014729">
    <property type="entry name" value="Rossmann-like_a/b/a_fold"/>
</dbReference>
<accession>A0A8H3F3R8</accession>
<keyword evidence="13" id="KW-1185">Reference proteome</keyword>
<dbReference type="NCBIfam" id="TIGR00018">
    <property type="entry name" value="panC"/>
    <property type="match status" value="1"/>
</dbReference>
<dbReference type="FunFam" id="3.30.1300.10:FF:000002">
    <property type="entry name" value="Pantoate--beta-alanine ligase"/>
    <property type="match status" value="1"/>
</dbReference>
<dbReference type="PANTHER" id="PTHR21299:SF1">
    <property type="entry name" value="PANTOATE--BETA-ALANINE LIGASE"/>
    <property type="match status" value="1"/>
</dbReference>
<evidence type="ECO:0000256" key="9">
    <source>
        <dbReference type="ARBA" id="ARBA00029902"/>
    </source>
</evidence>
<keyword evidence="7" id="KW-0547">Nucleotide-binding</keyword>
<evidence type="ECO:0000256" key="2">
    <source>
        <dbReference type="ARBA" id="ARBA00009256"/>
    </source>
</evidence>
<dbReference type="CDD" id="cd00560">
    <property type="entry name" value="PanC"/>
    <property type="match status" value="1"/>
</dbReference>
<dbReference type="EMBL" id="CAJPDS010000019">
    <property type="protein sequence ID" value="CAF9917073.1"/>
    <property type="molecule type" value="Genomic_DNA"/>
</dbReference>
<reference evidence="12" key="1">
    <citation type="submission" date="2021-03" db="EMBL/GenBank/DDBJ databases">
        <authorList>
            <person name="Tagirdzhanova G."/>
        </authorList>
    </citation>
    <scope>NUCLEOTIDE SEQUENCE</scope>
</reference>
<dbReference type="AlphaFoldDB" id="A0A8H3F3R8"/>
<comment type="similarity">
    <text evidence="2">Belongs to the pantothenate synthetase family.</text>
</comment>
<evidence type="ECO:0000313" key="13">
    <source>
        <dbReference type="Proteomes" id="UP000664521"/>
    </source>
</evidence>
<dbReference type="UniPathway" id="UPA00028">
    <property type="reaction ID" value="UER00005"/>
</dbReference>
<evidence type="ECO:0000256" key="1">
    <source>
        <dbReference type="ARBA" id="ARBA00004990"/>
    </source>
</evidence>
<dbReference type="SUPFAM" id="SSF52374">
    <property type="entry name" value="Nucleotidylyl transferase"/>
    <property type="match status" value="1"/>
</dbReference>
<dbReference type="Proteomes" id="UP000664521">
    <property type="component" value="Unassembled WGS sequence"/>
</dbReference>
<evidence type="ECO:0000256" key="11">
    <source>
        <dbReference type="ARBA" id="ARBA00048258"/>
    </source>
</evidence>
<dbReference type="GO" id="GO:0005524">
    <property type="term" value="F:ATP binding"/>
    <property type="evidence" value="ECO:0007669"/>
    <property type="project" value="UniProtKB-KW"/>
</dbReference>
<evidence type="ECO:0000256" key="7">
    <source>
        <dbReference type="ARBA" id="ARBA00022741"/>
    </source>
</evidence>
<comment type="pathway">
    <text evidence="1">Cofactor biosynthesis; (R)-pantothenate biosynthesis; (R)-pantothenate from (R)-pantoate and beta-alanine: step 1/1.</text>
</comment>
<dbReference type="GO" id="GO:0015940">
    <property type="term" value="P:pantothenate biosynthetic process"/>
    <property type="evidence" value="ECO:0007669"/>
    <property type="project" value="UniProtKB-UniPathway"/>
</dbReference>
<name>A0A8H3F3R8_9LECA</name>
<dbReference type="Pfam" id="PF02569">
    <property type="entry name" value="Pantoate_ligase"/>
    <property type="match status" value="1"/>
</dbReference>
<gene>
    <name evidence="12" type="primary">PAN6_2</name>
    <name evidence="12" type="ORF">HETSPECPRED_003110</name>
</gene>
<dbReference type="Gene3D" id="3.40.50.620">
    <property type="entry name" value="HUPs"/>
    <property type="match status" value="1"/>
</dbReference>
<comment type="caution">
    <text evidence="12">The sequence shown here is derived from an EMBL/GenBank/DDBJ whole genome shotgun (WGS) entry which is preliminary data.</text>
</comment>
<evidence type="ECO:0000256" key="3">
    <source>
        <dbReference type="ARBA" id="ARBA00012219"/>
    </source>
</evidence>
<dbReference type="InterPro" id="IPR042176">
    <property type="entry name" value="Pantoate_ligase_C"/>
</dbReference>
<dbReference type="GO" id="GO:0004592">
    <property type="term" value="F:pantoate-beta-alanine ligase activity"/>
    <property type="evidence" value="ECO:0007669"/>
    <property type="project" value="UniProtKB-EC"/>
</dbReference>
<evidence type="ECO:0000313" key="12">
    <source>
        <dbReference type="EMBL" id="CAF9917073.1"/>
    </source>
</evidence>
<proteinExistence type="inferred from homology"/>
<evidence type="ECO:0000256" key="6">
    <source>
        <dbReference type="ARBA" id="ARBA00022655"/>
    </source>
</evidence>
<evidence type="ECO:0000256" key="10">
    <source>
        <dbReference type="ARBA" id="ARBA00032806"/>
    </source>
</evidence>
<evidence type="ECO:0000256" key="5">
    <source>
        <dbReference type="ARBA" id="ARBA00022598"/>
    </source>
</evidence>
<keyword evidence="6" id="KW-0566">Pantothenate biosynthesis</keyword>
<protein>
    <recommendedName>
        <fullName evidence="4">Pantoate--beta-alanine ligase</fullName>
        <ecNumber evidence="3">6.3.2.1</ecNumber>
    </recommendedName>
    <alternativeName>
        <fullName evidence="10">Pantoate-activating enzyme</fullName>
    </alternativeName>
    <alternativeName>
        <fullName evidence="9">Pantothenate synthetase</fullName>
    </alternativeName>
</protein>